<keyword evidence="3" id="KW-1185">Reference proteome</keyword>
<dbReference type="EMBL" id="DF848688">
    <property type="protein sequence ID" value="GAT54536.1"/>
    <property type="molecule type" value="Genomic_DNA"/>
</dbReference>
<dbReference type="Gene3D" id="2.60.120.260">
    <property type="entry name" value="Galactose-binding domain-like"/>
    <property type="match status" value="2"/>
</dbReference>
<dbReference type="Proteomes" id="UP000815677">
    <property type="component" value="Unassembled WGS sequence"/>
</dbReference>
<evidence type="ECO:0000313" key="2">
    <source>
        <dbReference type="EMBL" id="GAT54536.1"/>
    </source>
</evidence>
<accession>A0ABQ0LX82</accession>
<feature type="compositionally biased region" description="Low complexity" evidence="1">
    <location>
        <begin position="298"/>
        <end position="312"/>
    </location>
</feature>
<organism evidence="2 3">
    <name type="scientific">Mycena chlorophos</name>
    <name type="common">Agaric fungus</name>
    <name type="synonym">Agaricus chlorophos</name>
    <dbReference type="NCBI Taxonomy" id="658473"/>
    <lineage>
        <taxon>Eukaryota</taxon>
        <taxon>Fungi</taxon>
        <taxon>Dikarya</taxon>
        <taxon>Basidiomycota</taxon>
        <taxon>Agaricomycotina</taxon>
        <taxon>Agaricomycetes</taxon>
        <taxon>Agaricomycetidae</taxon>
        <taxon>Agaricales</taxon>
        <taxon>Marasmiineae</taxon>
        <taxon>Mycenaceae</taxon>
        <taxon>Mycena</taxon>
    </lineage>
</organism>
<feature type="compositionally biased region" description="Low complexity" evidence="1">
    <location>
        <begin position="230"/>
        <end position="250"/>
    </location>
</feature>
<evidence type="ECO:0000256" key="1">
    <source>
        <dbReference type="SAM" id="MobiDB-lite"/>
    </source>
</evidence>
<feature type="compositionally biased region" description="Polar residues" evidence="1">
    <location>
        <begin position="318"/>
        <end position="334"/>
    </location>
</feature>
<feature type="region of interest" description="Disordered" evidence="1">
    <location>
        <begin position="223"/>
        <end position="262"/>
    </location>
</feature>
<evidence type="ECO:0000313" key="3">
    <source>
        <dbReference type="Proteomes" id="UP000815677"/>
    </source>
</evidence>
<gene>
    <name evidence="2" type="ORF">MCHLO_11383</name>
</gene>
<sequence>MTRRIVVDDADDSIHYASSGWYIANPQALNALGNFGPVYKNTSHGTTTNGSTLSFRFSGTTVEVMGTIAVQKLADGSYDPTWVCTVDGSPIPNPNPTFAYPENNWSLCSASSLSPSSPHTLEIIVHTRGTAFYVDNIFYTPTADPTALGGAVLEVLNTDASVSFGTGWEGWGAQNVTRMAGSEVTLSFRGTAVSLVGYVPEELPHNATTARYSIDGGAPTTIQLAGLPAGSTTTIGSSSQGHGHSLSSDSIEGRQGMAPSQQWAREQLGEDGAGMGYGFRYPGHTDPENNPANPFSNPTAAPSSEALAPLSPNRRRNLSPTNRGGSEEGSSGDATATELAYARSSVARSDLGGQRGDGGGRTVVDVPPSYSRE</sequence>
<proteinExistence type="predicted"/>
<reference evidence="2" key="1">
    <citation type="submission" date="2014-09" db="EMBL/GenBank/DDBJ databases">
        <title>Genome sequence of the luminous mushroom Mycena chlorophos for searching fungal bioluminescence genes.</title>
        <authorList>
            <person name="Tanaka Y."/>
            <person name="Kasuga D."/>
            <person name="Oba Y."/>
            <person name="Hase S."/>
            <person name="Sato K."/>
            <person name="Oba Y."/>
            <person name="Sakakibara Y."/>
        </authorList>
    </citation>
    <scope>NUCLEOTIDE SEQUENCE</scope>
</reference>
<name>A0ABQ0LX82_MYCCL</name>
<protein>
    <submittedName>
        <fullName evidence="2">Uncharacterized protein</fullName>
    </submittedName>
</protein>
<feature type="region of interest" description="Disordered" evidence="1">
    <location>
        <begin position="274"/>
        <end position="373"/>
    </location>
</feature>
<feature type="compositionally biased region" description="Polar residues" evidence="1">
    <location>
        <begin position="288"/>
        <end position="297"/>
    </location>
</feature>